<dbReference type="AlphaFoldDB" id="J3P6M8"/>
<organism evidence="1">
    <name type="scientific">Gaeumannomyces tritici (strain R3-111a-1)</name>
    <name type="common">Wheat and barley take-all root rot fungus</name>
    <name type="synonym">Gaeumannomyces graminis var. tritici</name>
    <dbReference type="NCBI Taxonomy" id="644352"/>
    <lineage>
        <taxon>Eukaryota</taxon>
        <taxon>Fungi</taxon>
        <taxon>Dikarya</taxon>
        <taxon>Ascomycota</taxon>
        <taxon>Pezizomycotina</taxon>
        <taxon>Sordariomycetes</taxon>
        <taxon>Sordariomycetidae</taxon>
        <taxon>Magnaporthales</taxon>
        <taxon>Magnaporthaceae</taxon>
        <taxon>Gaeumannomyces</taxon>
    </lineage>
</organism>
<dbReference type="GeneID" id="20349628"/>
<dbReference type="EMBL" id="GL385399">
    <property type="protein sequence ID" value="EJT72304.1"/>
    <property type="molecule type" value="Genomic_DNA"/>
</dbReference>
<evidence type="ECO:0000313" key="3">
    <source>
        <dbReference type="Proteomes" id="UP000006039"/>
    </source>
</evidence>
<reference evidence="3" key="1">
    <citation type="submission" date="2010-07" db="EMBL/GenBank/DDBJ databases">
        <title>The genome sequence of Gaeumannomyces graminis var. tritici strain R3-111a-1.</title>
        <authorList>
            <consortium name="The Broad Institute Genome Sequencing Platform"/>
            <person name="Ma L.-J."/>
            <person name="Dead R."/>
            <person name="Young S."/>
            <person name="Zeng Q."/>
            <person name="Koehrsen M."/>
            <person name="Alvarado L."/>
            <person name="Berlin A."/>
            <person name="Chapman S.B."/>
            <person name="Chen Z."/>
            <person name="Freedman E."/>
            <person name="Gellesch M."/>
            <person name="Goldberg J."/>
            <person name="Griggs A."/>
            <person name="Gujja S."/>
            <person name="Heilman E.R."/>
            <person name="Heiman D."/>
            <person name="Hepburn T."/>
            <person name="Howarth C."/>
            <person name="Jen D."/>
            <person name="Larson L."/>
            <person name="Mehta T."/>
            <person name="Neiman D."/>
            <person name="Pearson M."/>
            <person name="Roberts A."/>
            <person name="Saif S."/>
            <person name="Shea T."/>
            <person name="Shenoy N."/>
            <person name="Sisk P."/>
            <person name="Stolte C."/>
            <person name="Sykes S."/>
            <person name="Walk T."/>
            <person name="White J."/>
            <person name="Yandava C."/>
            <person name="Haas B."/>
            <person name="Nusbaum C."/>
            <person name="Birren B."/>
        </authorList>
    </citation>
    <scope>NUCLEOTIDE SEQUENCE [LARGE SCALE GENOMIC DNA]</scope>
    <source>
        <strain evidence="3">R3-111a-1</strain>
    </source>
</reference>
<name>J3P6M8_GAET3</name>
<keyword evidence="3" id="KW-1185">Reference proteome</keyword>
<reference evidence="1" key="2">
    <citation type="submission" date="2010-07" db="EMBL/GenBank/DDBJ databases">
        <authorList>
            <consortium name="The Broad Institute Genome Sequencing Platform"/>
            <consortium name="Broad Institute Genome Sequencing Center for Infectious Disease"/>
            <person name="Ma L.-J."/>
            <person name="Dead R."/>
            <person name="Young S."/>
            <person name="Zeng Q."/>
            <person name="Koehrsen M."/>
            <person name="Alvarado L."/>
            <person name="Berlin A."/>
            <person name="Chapman S.B."/>
            <person name="Chen Z."/>
            <person name="Freedman E."/>
            <person name="Gellesch M."/>
            <person name="Goldberg J."/>
            <person name="Griggs A."/>
            <person name="Gujja S."/>
            <person name="Heilman E.R."/>
            <person name="Heiman D."/>
            <person name="Hepburn T."/>
            <person name="Howarth C."/>
            <person name="Jen D."/>
            <person name="Larson L."/>
            <person name="Mehta T."/>
            <person name="Neiman D."/>
            <person name="Pearson M."/>
            <person name="Roberts A."/>
            <person name="Saif S."/>
            <person name="Shea T."/>
            <person name="Shenoy N."/>
            <person name="Sisk P."/>
            <person name="Stolte C."/>
            <person name="Sykes S."/>
            <person name="Walk T."/>
            <person name="White J."/>
            <person name="Yandava C."/>
            <person name="Haas B."/>
            <person name="Nusbaum C."/>
            <person name="Birren B."/>
        </authorList>
    </citation>
    <scope>NUCLEOTIDE SEQUENCE</scope>
    <source>
        <strain evidence="1">R3-111a-1</strain>
    </source>
</reference>
<dbReference type="Proteomes" id="UP000006039">
    <property type="component" value="Unassembled WGS sequence"/>
</dbReference>
<evidence type="ECO:0000313" key="2">
    <source>
        <dbReference type="EnsemblFungi" id="EJT72304"/>
    </source>
</evidence>
<dbReference type="RefSeq" id="XP_009225278.1">
    <property type="nucleotide sequence ID" value="XM_009227014.1"/>
</dbReference>
<reference evidence="2" key="4">
    <citation type="journal article" date="2015" name="G3 (Bethesda)">
        <title>Genome sequences of three phytopathogenic species of the Magnaporthaceae family of fungi.</title>
        <authorList>
            <person name="Okagaki L.H."/>
            <person name="Nunes C.C."/>
            <person name="Sailsbery J."/>
            <person name="Clay B."/>
            <person name="Brown D."/>
            <person name="John T."/>
            <person name="Oh Y."/>
            <person name="Young N."/>
            <person name="Fitzgerald M."/>
            <person name="Haas B.J."/>
            <person name="Zeng Q."/>
            <person name="Young S."/>
            <person name="Adiconis X."/>
            <person name="Fan L."/>
            <person name="Levin J.Z."/>
            <person name="Mitchell T.K."/>
            <person name="Okubara P.A."/>
            <person name="Farman M.L."/>
            <person name="Kohn L.M."/>
            <person name="Birren B."/>
            <person name="Ma L.-J."/>
            <person name="Dean R.A."/>
        </authorList>
    </citation>
    <scope>NUCLEOTIDE SEQUENCE</scope>
    <source>
        <strain evidence="2">R3-111a-1</strain>
    </source>
</reference>
<proteinExistence type="predicted"/>
<sequence>MLVCFKKSVKSFAKHGFKSVKRKMGMHAKFSGKAKKTLRGALIIYFSKKRKIPLIITAFWLKTKGWQLTNWKTLFIILITKNTKSQMCEILKITLFIIFLKRNVCIFALKTYLAI</sequence>
<accession>J3P6M8</accession>
<reference evidence="2" key="5">
    <citation type="submission" date="2018-04" db="UniProtKB">
        <authorList>
            <consortium name="EnsemblFungi"/>
        </authorList>
    </citation>
    <scope>IDENTIFICATION</scope>
    <source>
        <strain evidence="2">R3-111a-1</strain>
    </source>
</reference>
<evidence type="ECO:0000313" key="1">
    <source>
        <dbReference type="EMBL" id="EJT72304.1"/>
    </source>
</evidence>
<dbReference type="VEuPathDB" id="FungiDB:GGTG_09170"/>
<dbReference type="EnsemblFungi" id="EJT72304">
    <property type="protein sequence ID" value="EJT72304"/>
    <property type="gene ID" value="GGTG_09170"/>
</dbReference>
<dbReference type="HOGENOM" id="CLU_2109202_0_0_1"/>
<protein>
    <submittedName>
        <fullName evidence="1 2">Uncharacterized protein</fullName>
    </submittedName>
</protein>
<reference evidence="1" key="3">
    <citation type="submission" date="2010-09" db="EMBL/GenBank/DDBJ databases">
        <title>Annotation of Gaeumannomyces graminis var. tritici R3-111a-1.</title>
        <authorList>
            <consortium name="The Broad Institute Genome Sequencing Platform"/>
            <person name="Ma L.-J."/>
            <person name="Dead R."/>
            <person name="Young S.K."/>
            <person name="Zeng Q."/>
            <person name="Gargeya S."/>
            <person name="Fitzgerald M."/>
            <person name="Haas B."/>
            <person name="Abouelleil A."/>
            <person name="Alvarado L."/>
            <person name="Arachchi H.M."/>
            <person name="Berlin A."/>
            <person name="Brown A."/>
            <person name="Chapman S.B."/>
            <person name="Chen Z."/>
            <person name="Dunbar C."/>
            <person name="Freedman E."/>
            <person name="Gearin G."/>
            <person name="Gellesch M."/>
            <person name="Goldberg J."/>
            <person name="Griggs A."/>
            <person name="Gujja S."/>
            <person name="Heiman D."/>
            <person name="Howarth C."/>
            <person name="Larson L."/>
            <person name="Lui A."/>
            <person name="MacDonald P.J.P."/>
            <person name="Mehta T."/>
            <person name="Montmayeur A."/>
            <person name="Murphy C."/>
            <person name="Neiman D."/>
            <person name="Pearson M."/>
            <person name="Priest M."/>
            <person name="Roberts A."/>
            <person name="Saif S."/>
            <person name="Shea T."/>
            <person name="Shenoy N."/>
            <person name="Sisk P."/>
            <person name="Stolte C."/>
            <person name="Sykes S."/>
            <person name="Yandava C."/>
            <person name="Wortman J."/>
            <person name="Nusbaum C."/>
            <person name="Birren B."/>
        </authorList>
    </citation>
    <scope>NUCLEOTIDE SEQUENCE</scope>
    <source>
        <strain evidence="1">R3-111a-1</strain>
    </source>
</reference>
<gene>
    <name evidence="2" type="primary">20349628</name>
    <name evidence="1" type="ORF">GGTG_09170</name>
</gene>